<sequence length="71" mass="8112">MDNSDQRHDRRSEPKRRRRNTQRKKLLLRSKQPQPTAAAVKAGLADRSGIEKGGHAKIECPLCKTTAPHWQ</sequence>
<evidence type="ECO:0000256" key="1">
    <source>
        <dbReference type="SAM" id="MobiDB-lite"/>
    </source>
</evidence>
<protein>
    <submittedName>
        <fullName evidence="2">Uncharacterized protein</fullName>
    </submittedName>
</protein>
<dbReference type="Proteomes" id="UP000583929">
    <property type="component" value="Unassembled WGS sequence"/>
</dbReference>
<accession>A0A7J6E9M5</accession>
<dbReference type="EMBL" id="JAATIQ010000017">
    <property type="protein sequence ID" value="KAF4400575.1"/>
    <property type="molecule type" value="Genomic_DNA"/>
</dbReference>
<feature type="compositionally biased region" description="Basic residues" evidence="1">
    <location>
        <begin position="13"/>
        <end position="28"/>
    </location>
</feature>
<evidence type="ECO:0000313" key="3">
    <source>
        <dbReference type="EMBL" id="KAF4400575.1"/>
    </source>
</evidence>
<dbReference type="Proteomes" id="UP000525078">
    <property type="component" value="Unassembled WGS sequence"/>
</dbReference>
<reference evidence="4 5" key="1">
    <citation type="journal article" date="2020" name="bioRxiv">
        <title>Sequence and annotation of 42 cannabis genomes reveals extensive copy number variation in cannabinoid synthesis and pathogen resistance genes.</title>
        <authorList>
            <person name="Mckernan K.J."/>
            <person name="Helbert Y."/>
            <person name="Kane L.T."/>
            <person name="Ebling H."/>
            <person name="Zhang L."/>
            <person name="Liu B."/>
            <person name="Eaton Z."/>
            <person name="Mclaughlin S."/>
            <person name="Kingan S."/>
            <person name="Baybayan P."/>
            <person name="Concepcion G."/>
            <person name="Jordan M."/>
            <person name="Riva A."/>
            <person name="Barbazuk W."/>
            <person name="Harkins T."/>
        </authorList>
    </citation>
    <scope>NUCLEOTIDE SEQUENCE [LARGE SCALE GENOMIC DNA]</scope>
    <source>
        <strain evidence="4 5">cv. Jamaican Lion 4</strain>
        <strain evidence="3">Father</strain>
        <strain evidence="2">Mother</strain>
        <tissue evidence="2">Leaf</tissue>
    </source>
</reference>
<evidence type="ECO:0000313" key="5">
    <source>
        <dbReference type="Proteomes" id="UP000583929"/>
    </source>
</evidence>
<proteinExistence type="predicted"/>
<keyword evidence="5" id="KW-1185">Reference proteome</keyword>
<name>A0A7J6E9M5_CANSA</name>
<evidence type="ECO:0000313" key="2">
    <source>
        <dbReference type="EMBL" id="KAF4355127.1"/>
    </source>
</evidence>
<organism evidence="2 4">
    <name type="scientific">Cannabis sativa</name>
    <name type="common">Hemp</name>
    <name type="synonym">Marijuana</name>
    <dbReference type="NCBI Taxonomy" id="3483"/>
    <lineage>
        <taxon>Eukaryota</taxon>
        <taxon>Viridiplantae</taxon>
        <taxon>Streptophyta</taxon>
        <taxon>Embryophyta</taxon>
        <taxon>Tracheophyta</taxon>
        <taxon>Spermatophyta</taxon>
        <taxon>Magnoliopsida</taxon>
        <taxon>eudicotyledons</taxon>
        <taxon>Gunneridae</taxon>
        <taxon>Pentapetalae</taxon>
        <taxon>rosids</taxon>
        <taxon>fabids</taxon>
        <taxon>Rosales</taxon>
        <taxon>Cannabaceae</taxon>
        <taxon>Cannabis</taxon>
    </lineage>
</organism>
<dbReference type="AlphaFoldDB" id="A0A7J6E9M5"/>
<gene>
    <name evidence="2" type="ORF">F8388_026052</name>
    <name evidence="3" type="ORF">G4B88_023368</name>
</gene>
<comment type="caution">
    <text evidence="2">The sequence shown here is derived from an EMBL/GenBank/DDBJ whole genome shotgun (WGS) entry which is preliminary data.</text>
</comment>
<evidence type="ECO:0000313" key="4">
    <source>
        <dbReference type="Proteomes" id="UP000525078"/>
    </source>
</evidence>
<feature type="region of interest" description="Disordered" evidence="1">
    <location>
        <begin position="1"/>
        <end position="39"/>
    </location>
</feature>
<dbReference type="EMBL" id="JAATIP010000269">
    <property type="protein sequence ID" value="KAF4355127.1"/>
    <property type="molecule type" value="Genomic_DNA"/>
</dbReference>
<feature type="compositionally biased region" description="Basic and acidic residues" evidence="1">
    <location>
        <begin position="1"/>
        <end position="12"/>
    </location>
</feature>